<dbReference type="CDD" id="cd00798">
    <property type="entry name" value="INT_XerDC_C"/>
    <property type="match status" value="1"/>
</dbReference>
<comment type="function">
    <text evidence="10">Site-specific tyrosine recombinase, which acts by catalyzing the cutting and rejoining of the recombining DNA molecules. The XerC-XerD complex is essential to convert dimers of the bacterial chromosome into monomers to permit their segregation at cell division. It also contributes to the segregational stability of plasmids.</text>
</comment>
<evidence type="ECO:0000256" key="10">
    <source>
        <dbReference type="HAMAP-Rule" id="MF_01808"/>
    </source>
</evidence>
<dbReference type="InterPro" id="IPR023009">
    <property type="entry name" value="Tyrosine_recombinase_XerC/XerD"/>
</dbReference>
<dbReference type="NCBIfam" id="NF001399">
    <property type="entry name" value="PRK00283.1"/>
    <property type="match status" value="1"/>
</dbReference>
<sequence>MLWQSYLKNFKSYLTLERSLSENSIEAYLRDVHKFWEYLEIAGENDVTPILVKDSDITGFFVFLTELGLEPTSQSRILSGLKAFFKYLLLEDIIVADPTGLIASPKVGRKLPETLSYPEILKILEVIDLSTPEGTRNRAILEVLYSSGLRVSELVEMKLTEMYFDIGFLRIFGKGDKVRLVPIGKDAIKYVEIYLEHIRNQQVVKKQAENHVFLNRRGDKLSRVMIFMIIKDLAAKAGIHKSISPHTFRHSFATHLIEGGADLRAVQEMLGHESITTTEIYTHLDREFLQQTITDFHPRSKKKQ</sequence>
<dbReference type="Proteomes" id="UP000199306">
    <property type="component" value="Unassembled WGS sequence"/>
</dbReference>
<reference evidence="13 14" key="1">
    <citation type="submission" date="2016-10" db="EMBL/GenBank/DDBJ databases">
        <authorList>
            <person name="de Groot N.N."/>
        </authorList>
    </citation>
    <scope>NUCLEOTIDE SEQUENCE [LARGE SCALE GENOMIC DNA]</scope>
    <source>
        <strain evidence="14">E92,LMG 26720,CCM 7988</strain>
    </source>
</reference>
<evidence type="ECO:0000256" key="5">
    <source>
        <dbReference type="ARBA" id="ARBA00022829"/>
    </source>
</evidence>
<dbReference type="InterPro" id="IPR050090">
    <property type="entry name" value="Tyrosine_recombinase_XerCD"/>
</dbReference>
<gene>
    <name evidence="10" type="primary">xerC</name>
    <name evidence="13" type="ORF">SAMN04515674_11890</name>
</gene>
<evidence type="ECO:0000259" key="11">
    <source>
        <dbReference type="PROSITE" id="PS51898"/>
    </source>
</evidence>
<feature type="active site" evidence="10">
    <location>
        <position position="174"/>
    </location>
</feature>
<keyword evidence="5 10" id="KW-0159">Chromosome partition</keyword>
<feature type="active site" description="O-(3'-phospho-DNA)-tyrosine intermediate" evidence="10">
    <location>
        <position position="281"/>
    </location>
</feature>
<organism evidence="13 14">
    <name type="scientific">Pseudarcicella hirudinis</name>
    <dbReference type="NCBI Taxonomy" id="1079859"/>
    <lineage>
        <taxon>Bacteria</taxon>
        <taxon>Pseudomonadati</taxon>
        <taxon>Bacteroidota</taxon>
        <taxon>Cytophagia</taxon>
        <taxon>Cytophagales</taxon>
        <taxon>Flectobacillaceae</taxon>
        <taxon>Pseudarcicella</taxon>
    </lineage>
</organism>
<dbReference type="Gene3D" id="1.10.443.10">
    <property type="entry name" value="Intergrase catalytic core"/>
    <property type="match status" value="1"/>
</dbReference>
<dbReference type="InterPro" id="IPR013762">
    <property type="entry name" value="Integrase-like_cat_sf"/>
</dbReference>
<feature type="active site" evidence="10">
    <location>
        <position position="150"/>
    </location>
</feature>
<dbReference type="PROSITE" id="PS51900">
    <property type="entry name" value="CB"/>
    <property type="match status" value="1"/>
</dbReference>
<evidence type="ECO:0000256" key="4">
    <source>
        <dbReference type="ARBA" id="ARBA00022618"/>
    </source>
</evidence>
<dbReference type="Pfam" id="PF00589">
    <property type="entry name" value="Phage_integrase"/>
    <property type="match status" value="1"/>
</dbReference>
<comment type="similarity">
    <text evidence="10">Belongs to the 'phage' integrase family. XerC subfamily.</text>
</comment>
<dbReference type="InterPro" id="IPR011010">
    <property type="entry name" value="DNA_brk_join_enz"/>
</dbReference>
<keyword evidence="14" id="KW-1185">Reference proteome</keyword>
<dbReference type="GO" id="GO:0005737">
    <property type="term" value="C:cytoplasm"/>
    <property type="evidence" value="ECO:0007669"/>
    <property type="project" value="UniProtKB-SubCell"/>
</dbReference>
<keyword evidence="6 10" id="KW-0229">DNA integration</keyword>
<evidence type="ECO:0000256" key="9">
    <source>
        <dbReference type="ARBA" id="ARBA00023306"/>
    </source>
</evidence>
<feature type="domain" description="Core-binding (CB)" evidence="12">
    <location>
        <begin position="1"/>
        <end position="89"/>
    </location>
</feature>
<dbReference type="InterPro" id="IPR011932">
    <property type="entry name" value="Recomb_XerD"/>
</dbReference>
<comment type="subcellular location">
    <subcellularLocation>
        <location evidence="1 10">Cytoplasm</location>
    </subcellularLocation>
</comment>
<feature type="active site" evidence="10">
    <location>
        <position position="272"/>
    </location>
</feature>
<feature type="active site" evidence="10">
    <location>
        <position position="246"/>
    </location>
</feature>
<feature type="domain" description="Tyr recombinase" evidence="11">
    <location>
        <begin position="110"/>
        <end position="294"/>
    </location>
</feature>
<keyword evidence="4 10" id="KW-0132">Cell division</keyword>
<evidence type="ECO:0000259" key="12">
    <source>
        <dbReference type="PROSITE" id="PS51900"/>
    </source>
</evidence>
<dbReference type="InterPro" id="IPR004107">
    <property type="entry name" value="Integrase_SAM-like_N"/>
</dbReference>
<dbReference type="InterPro" id="IPR010998">
    <property type="entry name" value="Integrase_recombinase_N"/>
</dbReference>
<dbReference type="GO" id="GO:0009037">
    <property type="term" value="F:tyrosine-based site-specific recombinase activity"/>
    <property type="evidence" value="ECO:0007669"/>
    <property type="project" value="UniProtKB-UniRule"/>
</dbReference>
<dbReference type="GO" id="GO:0007059">
    <property type="term" value="P:chromosome segregation"/>
    <property type="evidence" value="ECO:0007669"/>
    <property type="project" value="UniProtKB-UniRule"/>
</dbReference>
<evidence type="ECO:0000256" key="3">
    <source>
        <dbReference type="ARBA" id="ARBA00022490"/>
    </source>
</evidence>
<dbReference type="InterPro" id="IPR044068">
    <property type="entry name" value="CB"/>
</dbReference>
<comment type="similarity">
    <text evidence="2">Belongs to the 'phage' integrase family. XerD subfamily.</text>
</comment>
<evidence type="ECO:0000256" key="1">
    <source>
        <dbReference type="ARBA" id="ARBA00004496"/>
    </source>
</evidence>
<evidence type="ECO:0000256" key="7">
    <source>
        <dbReference type="ARBA" id="ARBA00023125"/>
    </source>
</evidence>
<dbReference type="GO" id="GO:0003677">
    <property type="term" value="F:DNA binding"/>
    <property type="evidence" value="ECO:0007669"/>
    <property type="project" value="UniProtKB-UniRule"/>
</dbReference>
<feature type="active site" evidence="10">
    <location>
        <position position="249"/>
    </location>
</feature>
<dbReference type="SUPFAM" id="SSF56349">
    <property type="entry name" value="DNA breaking-rejoining enzymes"/>
    <property type="match status" value="1"/>
</dbReference>
<dbReference type="InterPro" id="IPR002104">
    <property type="entry name" value="Integrase_catalytic"/>
</dbReference>
<dbReference type="AlphaFoldDB" id="A0A1I5YFB4"/>
<dbReference type="GO" id="GO:0006313">
    <property type="term" value="P:DNA transposition"/>
    <property type="evidence" value="ECO:0007669"/>
    <property type="project" value="UniProtKB-UniRule"/>
</dbReference>
<dbReference type="GO" id="GO:0051301">
    <property type="term" value="P:cell division"/>
    <property type="evidence" value="ECO:0007669"/>
    <property type="project" value="UniProtKB-KW"/>
</dbReference>
<protein>
    <recommendedName>
        <fullName evidence="10">Tyrosine recombinase XerC</fullName>
    </recommendedName>
</protein>
<dbReference type="STRING" id="1079859.SAMN04515674_11890"/>
<keyword evidence="9 10" id="KW-0131">Cell cycle</keyword>
<dbReference type="Pfam" id="PF02899">
    <property type="entry name" value="Phage_int_SAM_1"/>
    <property type="match status" value="1"/>
</dbReference>
<dbReference type="SUPFAM" id="SSF47823">
    <property type="entry name" value="lambda integrase-like, N-terminal domain"/>
    <property type="match status" value="1"/>
</dbReference>
<dbReference type="HAMAP" id="MF_01808">
    <property type="entry name" value="Recomb_XerC_XerD"/>
    <property type="match status" value="1"/>
</dbReference>
<accession>A0A1I5YFB4</accession>
<evidence type="ECO:0000256" key="2">
    <source>
        <dbReference type="ARBA" id="ARBA00010450"/>
    </source>
</evidence>
<dbReference type="EMBL" id="FOXH01000018">
    <property type="protein sequence ID" value="SFQ42914.1"/>
    <property type="molecule type" value="Genomic_DNA"/>
</dbReference>
<evidence type="ECO:0000313" key="13">
    <source>
        <dbReference type="EMBL" id="SFQ42914.1"/>
    </source>
</evidence>
<dbReference type="PANTHER" id="PTHR30349">
    <property type="entry name" value="PHAGE INTEGRASE-RELATED"/>
    <property type="match status" value="1"/>
</dbReference>
<comment type="subunit">
    <text evidence="10">Forms a cyclic heterotetrameric complex composed of two molecules of XerC and two molecules of XerD.</text>
</comment>
<evidence type="ECO:0000256" key="8">
    <source>
        <dbReference type="ARBA" id="ARBA00023172"/>
    </source>
</evidence>
<dbReference type="PROSITE" id="PS51898">
    <property type="entry name" value="TYR_RECOMBINASE"/>
    <property type="match status" value="1"/>
</dbReference>
<evidence type="ECO:0000256" key="6">
    <source>
        <dbReference type="ARBA" id="ARBA00022908"/>
    </source>
</evidence>
<keyword evidence="8 10" id="KW-0233">DNA recombination</keyword>
<dbReference type="PANTHER" id="PTHR30349:SF81">
    <property type="entry name" value="TYROSINE RECOMBINASE XERC"/>
    <property type="match status" value="1"/>
</dbReference>
<dbReference type="NCBIfam" id="TIGR02225">
    <property type="entry name" value="recomb_XerD"/>
    <property type="match status" value="1"/>
</dbReference>
<evidence type="ECO:0000313" key="14">
    <source>
        <dbReference type="Proteomes" id="UP000199306"/>
    </source>
</evidence>
<name>A0A1I5YFB4_9BACT</name>
<keyword evidence="3 10" id="KW-0963">Cytoplasm</keyword>
<dbReference type="Gene3D" id="1.10.150.130">
    <property type="match status" value="1"/>
</dbReference>
<keyword evidence="7 10" id="KW-0238">DNA-binding</keyword>
<proteinExistence type="inferred from homology"/>